<name>A0A345P828_9GAMM</name>
<evidence type="ECO:0000313" key="2">
    <source>
        <dbReference type="EMBL" id="AXI03437.1"/>
    </source>
</evidence>
<dbReference type="OrthoDB" id="9553911at2"/>
<keyword evidence="3" id="KW-1185">Reference proteome</keyword>
<sequence length="144" mass="16725">MERDAVMTDPKEKLARQREAYIRLRMRQIKVWNMVGWLFWVFLAVACYWLYQQKPLYLDPSLLANQVQVGKMPSNEMAQLAALGGLLFWAFIALLAGFIFQIYTAMYSERKLIRLFAALHADDLKQYEPRVEISDVTSPNGSQS</sequence>
<proteinExistence type="predicted"/>
<protein>
    <submittedName>
        <fullName evidence="2">Uncharacterized protein</fullName>
    </submittedName>
</protein>
<accession>A0A345P828</accession>
<evidence type="ECO:0000256" key="1">
    <source>
        <dbReference type="SAM" id="Phobius"/>
    </source>
</evidence>
<gene>
    <name evidence="2" type="ORF">HYN46_11665</name>
</gene>
<keyword evidence="1" id="KW-1133">Transmembrane helix</keyword>
<organism evidence="2 3">
    <name type="scientific">Aquirhabdus parva</name>
    <dbReference type="NCBI Taxonomy" id="2283318"/>
    <lineage>
        <taxon>Bacteria</taxon>
        <taxon>Pseudomonadati</taxon>
        <taxon>Pseudomonadota</taxon>
        <taxon>Gammaproteobacteria</taxon>
        <taxon>Moraxellales</taxon>
        <taxon>Moraxellaceae</taxon>
        <taxon>Aquirhabdus</taxon>
    </lineage>
</organism>
<dbReference type="EMBL" id="CP031222">
    <property type="protein sequence ID" value="AXI03437.1"/>
    <property type="molecule type" value="Genomic_DNA"/>
</dbReference>
<keyword evidence="1" id="KW-0472">Membrane</keyword>
<feature type="transmembrane region" description="Helical" evidence="1">
    <location>
        <begin position="80"/>
        <end position="104"/>
    </location>
</feature>
<dbReference type="Proteomes" id="UP000253940">
    <property type="component" value="Chromosome"/>
</dbReference>
<evidence type="ECO:0000313" key="3">
    <source>
        <dbReference type="Proteomes" id="UP000253940"/>
    </source>
</evidence>
<reference evidence="2 3" key="1">
    <citation type="submission" date="2018-07" db="EMBL/GenBank/DDBJ databases">
        <title>Genome sequencing of Moraxellaceae gen. HYN0046.</title>
        <authorList>
            <person name="Kim M."/>
            <person name="Yi H."/>
        </authorList>
    </citation>
    <scope>NUCLEOTIDE SEQUENCE [LARGE SCALE GENOMIC DNA]</scope>
    <source>
        <strain evidence="2 3">HYN0046</strain>
    </source>
</reference>
<keyword evidence="1" id="KW-0812">Transmembrane</keyword>
<feature type="transmembrane region" description="Helical" evidence="1">
    <location>
        <begin position="31"/>
        <end position="51"/>
    </location>
</feature>
<dbReference type="KEGG" id="mbah:HYN46_11665"/>
<dbReference type="AlphaFoldDB" id="A0A345P828"/>